<dbReference type="PANTHER" id="PTHR43790">
    <property type="entry name" value="CARBOHYDRATE TRANSPORT ATP-BINDING PROTEIN MG119-RELATED"/>
    <property type="match status" value="1"/>
</dbReference>
<dbReference type="EMBL" id="BONW01000046">
    <property type="protein sequence ID" value="GIG92699.1"/>
    <property type="molecule type" value="Genomic_DNA"/>
</dbReference>
<dbReference type="InterPro" id="IPR003593">
    <property type="entry name" value="AAA+_ATPase"/>
</dbReference>
<feature type="domain" description="ABC transporter" evidence="6">
    <location>
        <begin position="310"/>
        <end position="553"/>
    </location>
</feature>
<dbReference type="Proteomes" id="UP000646749">
    <property type="component" value="Unassembled WGS sequence"/>
</dbReference>
<dbReference type="RefSeq" id="WP_203871031.1">
    <property type="nucleotide sequence ID" value="NZ_BONW01000046.1"/>
</dbReference>
<name>A0ABQ4EDE0_9ACTN</name>
<accession>A0ABQ4EDE0</accession>
<dbReference type="Pfam" id="PF00005">
    <property type="entry name" value="ABC_tran"/>
    <property type="match status" value="2"/>
</dbReference>
<dbReference type="InterPro" id="IPR050107">
    <property type="entry name" value="ABC_carbohydrate_import_ATPase"/>
</dbReference>
<feature type="compositionally biased region" description="Low complexity" evidence="5">
    <location>
        <begin position="16"/>
        <end position="32"/>
    </location>
</feature>
<feature type="domain" description="ABC transporter" evidence="6">
    <location>
        <begin position="60"/>
        <end position="296"/>
    </location>
</feature>
<evidence type="ECO:0000313" key="7">
    <source>
        <dbReference type="EMBL" id="GIG92699.1"/>
    </source>
</evidence>
<dbReference type="InterPro" id="IPR027417">
    <property type="entry name" value="P-loop_NTPase"/>
</dbReference>
<keyword evidence="3" id="KW-0547">Nucleotide-binding</keyword>
<keyword evidence="1" id="KW-0813">Transport</keyword>
<evidence type="ECO:0000259" key="6">
    <source>
        <dbReference type="PROSITE" id="PS50893"/>
    </source>
</evidence>
<evidence type="ECO:0000256" key="4">
    <source>
        <dbReference type="ARBA" id="ARBA00022840"/>
    </source>
</evidence>
<evidence type="ECO:0000256" key="5">
    <source>
        <dbReference type="SAM" id="MobiDB-lite"/>
    </source>
</evidence>
<dbReference type="CDD" id="cd03215">
    <property type="entry name" value="ABC_Carb_Monos_II"/>
    <property type="match status" value="1"/>
</dbReference>
<protein>
    <submittedName>
        <fullName evidence="7">Sugar ABC transporter ATP-binding protein</fullName>
    </submittedName>
</protein>
<dbReference type="PROSITE" id="PS00211">
    <property type="entry name" value="ABC_TRANSPORTER_1"/>
    <property type="match status" value="1"/>
</dbReference>
<evidence type="ECO:0000313" key="8">
    <source>
        <dbReference type="Proteomes" id="UP000646749"/>
    </source>
</evidence>
<sequence>MTDDKRPDEQVQAAGPTAVDNPDAVDAPDGVDSPNGTGPAGDPPPLVTPPADTVPGEVVLRLTDVVKTFPGVRALDGVQLEVRAGEVHCLLGQNGAGKSTLIKILSGAHQPDSGQVEWLGEAVSFGNPQAAMKAGIATIYQELDLVEDLSVGENAFLGHEPKQFGFVRRGYMARRTREILARLGHPEIPPRRMVRTLPSAGKQIVSMARALSHEARLIIMDEPSAVLAHDEVGNLFRIIRELTAQGIAVIYISHRMEEIREIGDRVTVLKDGRTTAANLPARTTPTRDLVSRMTGRTIEYVFPDRPADAPAGDELLQVRQLAREGEFADVSLSVHAGEIVGIAGLVGSGRSELLETIFGARRASSGTVSMAGRQVRPGSVGAAVRAGMGMAPEERKSQALLLGEPVYRNVTLATFTRWARLGFTDAGRERAEANEVADRLELRPRDVRRPVRTLSGGNQQKVVVGRWLLGDTKLLLLDEPTRGVDVGARAELYQVIRALAARGVGVLLVSSEVPEVLGLADRVLVMREGRVVHEAPAGELDEDTVLDLVMAGSLMEGAPA</sequence>
<gene>
    <name evidence="7" type="ORF">Pen02_76350</name>
</gene>
<keyword evidence="4 7" id="KW-0067">ATP-binding</keyword>
<comment type="caution">
    <text evidence="7">The sequence shown here is derived from an EMBL/GenBank/DDBJ whole genome shotgun (WGS) entry which is preliminary data.</text>
</comment>
<keyword evidence="8" id="KW-1185">Reference proteome</keyword>
<dbReference type="PROSITE" id="PS50893">
    <property type="entry name" value="ABC_TRANSPORTER_2"/>
    <property type="match status" value="2"/>
</dbReference>
<dbReference type="CDD" id="cd03216">
    <property type="entry name" value="ABC_Carb_Monos_I"/>
    <property type="match status" value="1"/>
</dbReference>
<feature type="region of interest" description="Disordered" evidence="5">
    <location>
        <begin position="1"/>
        <end position="53"/>
    </location>
</feature>
<dbReference type="SMART" id="SM00382">
    <property type="entry name" value="AAA"/>
    <property type="match status" value="2"/>
</dbReference>
<dbReference type="SUPFAM" id="SSF52540">
    <property type="entry name" value="P-loop containing nucleoside triphosphate hydrolases"/>
    <property type="match status" value="2"/>
</dbReference>
<evidence type="ECO:0000256" key="1">
    <source>
        <dbReference type="ARBA" id="ARBA00022448"/>
    </source>
</evidence>
<reference evidence="7 8" key="1">
    <citation type="submission" date="2021-01" db="EMBL/GenBank/DDBJ databases">
        <title>Whole genome shotgun sequence of Plantactinospora endophytica NBRC 110450.</title>
        <authorList>
            <person name="Komaki H."/>
            <person name="Tamura T."/>
        </authorList>
    </citation>
    <scope>NUCLEOTIDE SEQUENCE [LARGE SCALE GENOMIC DNA]</scope>
    <source>
        <strain evidence="7 8">NBRC 110450</strain>
    </source>
</reference>
<evidence type="ECO:0000256" key="2">
    <source>
        <dbReference type="ARBA" id="ARBA00022737"/>
    </source>
</evidence>
<proteinExistence type="predicted"/>
<dbReference type="Gene3D" id="3.40.50.300">
    <property type="entry name" value="P-loop containing nucleotide triphosphate hydrolases"/>
    <property type="match status" value="2"/>
</dbReference>
<dbReference type="InterPro" id="IPR017871">
    <property type="entry name" value="ABC_transporter-like_CS"/>
</dbReference>
<evidence type="ECO:0000256" key="3">
    <source>
        <dbReference type="ARBA" id="ARBA00022741"/>
    </source>
</evidence>
<organism evidence="7 8">
    <name type="scientific">Plantactinospora endophytica</name>
    <dbReference type="NCBI Taxonomy" id="673535"/>
    <lineage>
        <taxon>Bacteria</taxon>
        <taxon>Bacillati</taxon>
        <taxon>Actinomycetota</taxon>
        <taxon>Actinomycetes</taxon>
        <taxon>Micromonosporales</taxon>
        <taxon>Micromonosporaceae</taxon>
        <taxon>Plantactinospora</taxon>
    </lineage>
</organism>
<dbReference type="GO" id="GO:0005524">
    <property type="term" value="F:ATP binding"/>
    <property type="evidence" value="ECO:0007669"/>
    <property type="project" value="UniProtKB-KW"/>
</dbReference>
<keyword evidence="2" id="KW-0677">Repeat</keyword>
<dbReference type="PANTHER" id="PTHR43790:SF9">
    <property type="entry name" value="GALACTOFURANOSE TRANSPORTER ATP-BINDING PROTEIN YTFR"/>
    <property type="match status" value="1"/>
</dbReference>
<dbReference type="InterPro" id="IPR003439">
    <property type="entry name" value="ABC_transporter-like_ATP-bd"/>
</dbReference>